<dbReference type="Proteomes" id="UP001164187">
    <property type="component" value="Chromosome"/>
</dbReference>
<sequence>MSKICIMFPGQGTQYDGMGKEIICSKSCEFAEGKEIYNKAKKILDVDTLEKVCQANNDNLAMTRYGQIAIFLNSLSLYKIFEEKLKLYSVNYIKNNDINSIYNMDIKAMIGLSLGEYTALCASKKMNVEESISLVEKRGQIMAAAISEKSSMIAVMKTSEEKIKDLINIVKKQDSYTDKSTLSICNYNTKGQIVIGGDIKSLKSFEELSRQYSIRRIVYLDVEGAFHTKLMFDASEKFEKYLNEITFKSSEIDVYSNTNSFKYTERDDIGYMLKKHMYSPVLFEQTINNLLRDGYDTFIEIGPGKSLTSFVKKIDKNIKVFNIEKIKDIDYVVENISHKCENI</sequence>
<dbReference type="EC" id="2.3.1.39" evidence="4"/>
<dbReference type="RefSeq" id="WP_269310956.1">
    <property type="nucleotide sequence ID" value="NZ_CP114052.1"/>
</dbReference>
<dbReference type="EMBL" id="CP114052">
    <property type="protein sequence ID" value="WAW14292.1"/>
    <property type="molecule type" value="Genomic_DNA"/>
</dbReference>
<dbReference type="SUPFAM" id="SSF52151">
    <property type="entry name" value="FabD/lysophospholipase-like"/>
    <property type="match status" value="1"/>
</dbReference>
<reference evidence="6" key="1">
    <citation type="submission" date="2022-12" db="EMBL/GenBank/DDBJ databases">
        <title>Peptostreptococcus.</title>
        <authorList>
            <person name="Lee S.H."/>
        </authorList>
    </citation>
    <scope>NUCLEOTIDE SEQUENCE</scope>
    <source>
        <strain evidence="6">CBA3647</strain>
    </source>
</reference>
<evidence type="ECO:0000259" key="5">
    <source>
        <dbReference type="SMART" id="SM00827"/>
    </source>
</evidence>
<evidence type="ECO:0000256" key="2">
    <source>
        <dbReference type="ARBA" id="ARBA00023315"/>
    </source>
</evidence>
<accession>A0ABY7JLT8</accession>
<dbReference type="Gene3D" id="3.40.366.10">
    <property type="entry name" value="Malonyl-Coenzyme A Acyl Carrier Protein, domain 2"/>
    <property type="match status" value="1"/>
</dbReference>
<feature type="domain" description="Malonyl-CoA:ACP transacylase (MAT)" evidence="5">
    <location>
        <begin position="7"/>
        <end position="340"/>
    </location>
</feature>
<organism evidence="6 7">
    <name type="scientific">Peptostreptococcus equinus</name>
    <dbReference type="NCBI Taxonomy" id="3003601"/>
    <lineage>
        <taxon>Bacteria</taxon>
        <taxon>Bacillati</taxon>
        <taxon>Bacillota</taxon>
        <taxon>Clostridia</taxon>
        <taxon>Peptostreptococcales</taxon>
        <taxon>Peptostreptococcaceae</taxon>
        <taxon>Peptostreptococcus</taxon>
    </lineage>
</organism>
<dbReference type="InterPro" id="IPR016036">
    <property type="entry name" value="Malonyl_transacylase_ACP-bd"/>
</dbReference>
<dbReference type="PANTHER" id="PTHR42681">
    <property type="entry name" value="MALONYL-COA-ACYL CARRIER PROTEIN TRANSACYLASE, MITOCHONDRIAL"/>
    <property type="match status" value="1"/>
</dbReference>
<name>A0ABY7JLT8_9FIRM</name>
<dbReference type="InterPro" id="IPR024925">
    <property type="entry name" value="Malonyl_CoA-ACP_transAc"/>
</dbReference>
<proteinExistence type="inferred from homology"/>
<evidence type="ECO:0000313" key="6">
    <source>
        <dbReference type="EMBL" id="WAW14292.1"/>
    </source>
</evidence>
<dbReference type="Pfam" id="PF00698">
    <property type="entry name" value="Acyl_transf_1"/>
    <property type="match status" value="1"/>
</dbReference>
<keyword evidence="2 4" id="KW-0012">Acyltransferase</keyword>
<dbReference type="PANTHER" id="PTHR42681:SF1">
    <property type="entry name" value="MALONYL-COA-ACYL CARRIER PROTEIN TRANSACYLASE, MITOCHONDRIAL"/>
    <property type="match status" value="1"/>
</dbReference>
<evidence type="ECO:0000256" key="3">
    <source>
        <dbReference type="ARBA" id="ARBA00048462"/>
    </source>
</evidence>
<dbReference type="SUPFAM" id="SSF55048">
    <property type="entry name" value="Probable ACP-binding domain of malonyl-CoA ACP transacylase"/>
    <property type="match status" value="1"/>
</dbReference>
<evidence type="ECO:0000313" key="7">
    <source>
        <dbReference type="Proteomes" id="UP001164187"/>
    </source>
</evidence>
<evidence type="ECO:0000256" key="4">
    <source>
        <dbReference type="PIRNR" id="PIRNR000446"/>
    </source>
</evidence>
<keyword evidence="7" id="KW-1185">Reference proteome</keyword>
<comment type="catalytic activity">
    <reaction evidence="3 4">
        <text>holo-[ACP] + malonyl-CoA = malonyl-[ACP] + CoA</text>
        <dbReference type="Rhea" id="RHEA:41792"/>
        <dbReference type="Rhea" id="RHEA-COMP:9623"/>
        <dbReference type="Rhea" id="RHEA-COMP:9685"/>
        <dbReference type="ChEBI" id="CHEBI:57287"/>
        <dbReference type="ChEBI" id="CHEBI:57384"/>
        <dbReference type="ChEBI" id="CHEBI:64479"/>
        <dbReference type="ChEBI" id="CHEBI:78449"/>
        <dbReference type="EC" id="2.3.1.39"/>
    </reaction>
</comment>
<gene>
    <name evidence="6" type="ORF">O0R46_06670</name>
</gene>
<dbReference type="Gene3D" id="3.30.70.250">
    <property type="entry name" value="Malonyl-CoA ACP transacylase, ACP-binding"/>
    <property type="match status" value="1"/>
</dbReference>
<dbReference type="InterPro" id="IPR050858">
    <property type="entry name" value="Mal-CoA-ACP_Trans/PKS_FabD"/>
</dbReference>
<keyword evidence="1 4" id="KW-0808">Transferase</keyword>
<dbReference type="PIRSF" id="PIRSF000446">
    <property type="entry name" value="Mct"/>
    <property type="match status" value="1"/>
</dbReference>
<dbReference type="InterPro" id="IPR016035">
    <property type="entry name" value="Acyl_Trfase/lysoPLipase"/>
</dbReference>
<protein>
    <recommendedName>
        <fullName evidence="4">Malonyl CoA-acyl carrier protein transacylase</fullName>
        <ecNumber evidence="4">2.3.1.39</ecNumber>
    </recommendedName>
</protein>
<dbReference type="InterPro" id="IPR014043">
    <property type="entry name" value="Acyl_transferase_dom"/>
</dbReference>
<dbReference type="SMART" id="SM00827">
    <property type="entry name" value="PKS_AT"/>
    <property type="match status" value="1"/>
</dbReference>
<comment type="similarity">
    <text evidence="4">Belongs to the fabD family.</text>
</comment>
<dbReference type="InterPro" id="IPR001227">
    <property type="entry name" value="Ac_transferase_dom_sf"/>
</dbReference>
<evidence type="ECO:0000256" key="1">
    <source>
        <dbReference type="ARBA" id="ARBA00022679"/>
    </source>
</evidence>